<keyword evidence="3 8" id="KW-0863">Zinc-finger</keyword>
<feature type="domain" description="C2H2-type" evidence="9">
    <location>
        <begin position="46"/>
        <end position="71"/>
    </location>
</feature>
<dbReference type="GO" id="GO:0008270">
    <property type="term" value="F:zinc ion binding"/>
    <property type="evidence" value="ECO:0007669"/>
    <property type="project" value="UniProtKB-KW"/>
</dbReference>
<proteinExistence type="predicted"/>
<name>A0A0D2AYK8_9EURO</name>
<dbReference type="InterPro" id="IPR013087">
    <property type="entry name" value="Znf_C2H2_type"/>
</dbReference>
<evidence type="ECO:0000259" key="9">
    <source>
        <dbReference type="PROSITE" id="PS50157"/>
    </source>
</evidence>
<dbReference type="RefSeq" id="XP_016250593.1">
    <property type="nucleotide sequence ID" value="XM_016393074.1"/>
</dbReference>
<keyword evidence="7" id="KW-0539">Nucleus</keyword>
<keyword evidence="11" id="KW-1185">Reference proteome</keyword>
<dbReference type="Proteomes" id="UP000054466">
    <property type="component" value="Unassembled WGS sequence"/>
</dbReference>
<keyword evidence="4" id="KW-0862">Zinc</keyword>
<evidence type="ECO:0000256" key="3">
    <source>
        <dbReference type="ARBA" id="ARBA00022771"/>
    </source>
</evidence>
<protein>
    <recommendedName>
        <fullName evidence="9">C2H2-type domain-containing protein</fullName>
    </recommendedName>
</protein>
<accession>A0A0D2AYK8</accession>
<keyword evidence="6" id="KW-0804">Transcription</keyword>
<keyword evidence="5" id="KW-0805">Transcription regulation</keyword>
<comment type="subcellular location">
    <subcellularLocation>
        <location evidence="1">Nucleus</location>
    </subcellularLocation>
</comment>
<dbReference type="PANTHER" id="PTHR46179">
    <property type="entry name" value="ZINC FINGER PROTEIN"/>
    <property type="match status" value="1"/>
</dbReference>
<evidence type="ECO:0000313" key="10">
    <source>
        <dbReference type="EMBL" id="KIW30377.1"/>
    </source>
</evidence>
<dbReference type="OrthoDB" id="2687452at2759"/>
<dbReference type="EMBL" id="KN847042">
    <property type="protein sequence ID" value="KIW30377.1"/>
    <property type="molecule type" value="Genomic_DNA"/>
</dbReference>
<dbReference type="GeneID" id="27345320"/>
<evidence type="ECO:0000313" key="11">
    <source>
        <dbReference type="Proteomes" id="UP000054466"/>
    </source>
</evidence>
<organism evidence="10 11">
    <name type="scientific">Cladophialophora immunda</name>
    <dbReference type="NCBI Taxonomy" id="569365"/>
    <lineage>
        <taxon>Eukaryota</taxon>
        <taxon>Fungi</taxon>
        <taxon>Dikarya</taxon>
        <taxon>Ascomycota</taxon>
        <taxon>Pezizomycotina</taxon>
        <taxon>Eurotiomycetes</taxon>
        <taxon>Chaetothyriomycetidae</taxon>
        <taxon>Chaetothyriales</taxon>
        <taxon>Herpotrichiellaceae</taxon>
        <taxon>Cladophialophora</taxon>
    </lineage>
</organism>
<evidence type="ECO:0000256" key="8">
    <source>
        <dbReference type="PROSITE-ProRule" id="PRU00042"/>
    </source>
</evidence>
<dbReference type="PROSITE" id="PS00028">
    <property type="entry name" value="ZINC_FINGER_C2H2_1"/>
    <property type="match status" value="1"/>
</dbReference>
<evidence type="ECO:0000256" key="2">
    <source>
        <dbReference type="ARBA" id="ARBA00022723"/>
    </source>
</evidence>
<evidence type="ECO:0000256" key="1">
    <source>
        <dbReference type="ARBA" id="ARBA00004123"/>
    </source>
</evidence>
<dbReference type="GO" id="GO:0006357">
    <property type="term" value="P:regulation of transcription by RNA polymerase II"/>
    <property type="evidence" value="ECO:0007669"/>
    <property type="project" value="TreeGrafter"/>
</dbReference>
<sequence length="194" mass="21838">MKAHVRNMHVAPLVCTHPGCSYKKPFGKPCDLKRHLATVHNTIGGYPCLESDCTATFSRKDKMMKHAREKHELFKCPHNHCSATVFAVERESHLRESHGRYECAIGSCISTHGTHKSCFTERSLSAHLRTCHRITFESVSTLLNSMSTRTRGDSAFTATLPWFVSYRDCLSCLTQSRAAQKSRLGGNRHFKALS</sequence>
<dbReference type="PROSITE" id="PS50157">
    <property type="entry name" value="ZINC_FINGER_C2H2_2"/>
    <property type="match status" value="1"/>
</dbReference>
<gene>
    <name evidence="10" type="ORF">PV07_06126</name>
</gene>
<evidence type="ECO:0000256" key="6">
    <source>
        <dbReference type="ARBA" id="ARBA00023163"/>
    </source>
</evidence>
<keyword evidence="2" id="KW-0479">Metal-binding</keyword>
<dbReference type="VEuPathDB" id="FungiDB:PV07_06126"/>
<evidence type="ECO:0000256" key="5">
    <source>
        <dbReference type="ARBA" id="ARBA00023015"/>
    </source>
</evidence>
<dbReference type="GO" id="GO:0005634">
    <property type="term" value="C:nucleus"/>
    <property type="evidence" value="ECO:0007669"/>
    <property type="project" value="UniProtKB-SubCell"/>
</dbReference>
<dbReference type="PANTHER" id="PTHR46179:SF13">
    <property type="entry name" value="C2H2-TYPE DOMAIN-CONTAINING PROTEIN"/>
    <property type="match status" value="1"/>
</dbReference>
<evidence type="ECO:0000256" key="4">
    <source>
        <dbReference type="ARBA" id="ARBA00022833"/>
    </source>
</evidence>
<dbReference type="Gene3D" id="3.30.160.60">
    <property type="entry name" value="Classic Zinc Finger"/>
    <property type="match status" value="1"/>
</dbReference>
<dbReference type="STRING" id="569365.A0A0D2AYK8"/>
<dbReference type="AlphaFoldDB" id="A0A0D2AYK8"/>
<dbReference type="SMART" id="SM00355">
    <property type="entry name" value="ZnF_C2H2"/>
    <property type="match status" value="4"/>
</dbReference>
<dbReference type="InterPro" id="IPR051061">
    <property type="entry name" value="Zinc_finger_trans_reg"/>
</dbReference>
<dbReference type="HOGENOM" id="CLU_1402285_0_0_1"/>
<evidence type="ECO:0000256" key="7">
    <source>
        <dbReference type="ARBA" id="ARBA00023242"/>
    </source>
</evidence>
<reference evidence="10 11" key="1">
    <citation type="submission" date="2015-01" db="EMBL/GenBank/DDBJ databases">
        <title>The Genome Sequence of Cladophialophora immunda CBS83496.</title>
        <authorList>
            <consortium name="The Broad Institute Genomics Platform"/>
            <person name="Cuomo C."/>
            <person name="de Hoog S."/>
            <person name="Gorbushina A."/>
            <person name="Stielow B."/>
            <person name="Teixiera M."/>
            <person name="Abouelleil A."/>
            <person name="Chapman S.B."/>
            <person name="Priest M."/>
            <person name="Young S.K."/>
            <person name="Wortman J."/>
            <person name="Nusbaum C."/>
            <person name="Birren B."/>
        </authorList>
    </citation>
    <scope>NUCLEOTIDE SEQUENCE [LARGE SCALE GENOMIC DNA]</scope>
    <source>
        <strain evidence="10 11">CBS 83496</strain>
    </source>
</reference>